<sequence length="102" mass="11509">MDVSFSREGDSLVVMIEGEIDHHTASRVRERIDNKFLMEPVKNMILDLSRVTFMDSAGIGLILGRMNRVTSIGGKVTLRKPQPEIQRLLRMSKLEALVDLDA</sequence>
<evidence type="ECO:0000256" key="2">
    <source>
        <dbReference type="RuleBase" id="RU003749"/>
    </source>
</evidence>
<dbReference type="Gene3D" id="3.30.750.24">
    <property type="entry name" value="STAS domain"/>
    <property type="match status" value="1"/>
</dbReference>
<dbReference type="GO" id="GO:0043856">
    <property type="term" value="F:anti-sigma factor antagonist activity"/>
    <property type="evidence" value="ECO:0007669"/>
    <property type="project" value="InterPro"/>
</dbReference>
<organism evidence="4 5">
    <name type="scientific">Thermoclostridium caenicola</name>
    <dbReference type="NCBI Taxonomy" id="659425"/>
    <lineage>
        <taxon>Bacteria</taxon>
        <taxon>Bacillati</taxon>
        <taxon>Bacillota</taxon>
        <taxon>Clostridia</taxon>
        <taxon>Eubacteriales</taxon>
        <taxon>Oscillospiraceae</taxon>
        <taxon>Thermoclostridium</taxon>
    </lineage>
</organism>
<name>A0A1M6GWN2_9FIRM</name>
<dbReference type="InterPro" id="IPR003658">
    <property type="entry name" value="Anti-sigma_ant"/>
</dbReference>
<evidence type="ECO:0000256" key="1">
    <source>
        <dbReference type="ARBA" id="ARBA00009013"/>
    </source>
</evidence>
<dbReference type="OrthoDB" id="9796601at2"/>
<protein>
    <recommendedName>
        <fullName evidence="2">Anti-sigma factor antagonist</fullName>
    </recommendedName>
</protein>
<dbReference type="CDD" id="cd07043">
    <property type="entry name" value="STAS_anti-anti-sigma_factors"/>
    <property type="match status" value="1"/>
</dbReference>
<dbReference type="NCBIfam" id="TIGR00377">
    <property type="entry name" value="ant_ant_sig"/>
    <property type="match status" value="1"/>
</dbReference>
<evidence type="ECO:0000313" key="4">
    <source>
        <dbReference type="EMBL" id="SHJ14378.1"/>
    </source>
</evidence>
<dbReference type="PROSITE" id="PS50801">
    <property type="entry name" value="STAS"/>
    <property type="match status" value="1"/>
</dbReference>
<evidence type="ECO:0000313" key="5">
    <source>
        <dbReference type="Proteomes" id="UP000324781"/>
    </source>
</evidence>
<dbReference type="PANTHER" id="PTHR33495:SF2">
    <property type="entry name" value="ANTI-SIGMA FACTOR ANTAGONIST TM_1081-RELATED"/>
    <property type="match status" value="1"/>
</dbReference>
<dbReference type="InterPro" id="IPR036513">
    <property type="entry name" value="STAS_dom_sf"/>
</dbReference>
<dbReference type="AlphaFoldDB" id="A0A1M6GWN2"/>
<accession>A0A1M6GWN2</accession>
<dbReference type="RefSeq" id="WP_149678844.1">
    <property type="nucleotide sequence ID" value="NZ_DAONMB010000031.1"/>
</dbReference>
<proteinExistence type="inferred from homology"/>
<dbReference type="InterPro" id="IPR002645">
    <property type="entry name" value="STAS_dom"/>
</dbReference>
<dbReference type="PANTHER" id="PTHR33495">
    <property type="entry name" value="ANTI-SIGMA FACTOR ANTAGONIST TM_1081-RELATED-RELATED"/>
    <property type="match status" value="1"/>
</dbReference>
<dbReference type="Pfam" id="PF01740">
    <property type="entry name" value="STAS"/>
    <property type="match status" value="1"/>
</dbReference>
<feature type="domain" description="STAS" evidence="3">
    <location>
        <begin position="1"/>
        <end position="102"/>
    </location>
</feature>
<comment type="similarity">
    <text evidence="1 2">Belongs to the anti-sigma-factor antagonist family.</text>
</comment>
<dbReference type="EMBL" id="FQZP01000027">
    <property type="protein sequence ID" value="SHJ14378.1"/>
    <property type="molecule type" value="Genomic_DNA"/>
</dbReference>
<keyword evidence="5" id="KW-1185">Reference proteome</keyword>
<evidence type="ECO:0000259" key="3">
    <source>
        <dbReference type="PROSITE" id="PS50801"/>
    </source>
</evidence>
<dbReference type="Proteomes" id="UP000324781">
    <property type="component" value="Unassembled WGS sequence"/>
</dbReference>
<dbReference type="SUPFAM" id="SSF52091">
    <property type="entry name" value="SpoIIaa-like"/>
    <property type="match status" value="1"/>
</dbReference>
<reference evidence="4 5" key="1">
    <citation type="submission" date="2016-11" db="EMBL/GenBank/DDBJ databases">
        <authorList>
            <person name="Varghese N."/>
            <person name="Submissions S."/>
        </authorList>
    </citation>
    <scope>NUCLEOTIDE SEQUENCE [LARGE SCALE GENOMIC DNA]</scope>
    <source>
        <strain evidence="4 5">DSM 19027</strain>
    </source>
</reference>
<gene>
    <name evidence="4" type="ORF">SAMN05444373_102716</name>
</gene>